<gene>
    <name evidence="9" type="ORF">CRM94_29385</name>
</gene>
<dbReference type="AlphaFoldDB" id="A0A2A7S4M2"/>
<proteinExistence type="inferred from homology"/>
<reference evidence="10" key="1">
    <citation type="submission" date="2017-09" db="EMBL/GenBank/DDBJ databases">
        <title>FDA dAtabase for Regulatory Grade micrObial Sequences (FDA-ARGOS): Supporting development and validation of Infectious Disease Dx tests.</title>
        <authorList>
            <person name="Minogue T."/>
            <person name="Wolcott M."/>
            <person name="Wasieloski L."/>
            <person name="Aguilar W."/>
            <person name="Moore D."/>
            <person name="Tallon L."/>
            <person name="Sadzewicz L."/>
            <person name="Ott S."/>
            <person name="Zhao X."/>
            <person name="Nagaraj S."/>
            <person name="Vavikolanu K."/>
            <person name="Aluvathingal J."/>
            <person name="Nadendla S."/>
            <person name="Sichtig H."/>
        </authorList>
    </citation>
    <scope>NUCLEOTIDE SEQUENCE [LARGE SCALE GENOMIC DNA]</scope>
    <source>
        <strain evidence="10">FDAARGOS_390</strain>
    </source>
</reference>
<dbReference type="EMBL" id="PDDY01000004">
    <property type="protein sequence ID" value="PEH38496.1"/>
    <property type="molecule type" value="Genomic_DNA"/>
</dbReference>
<dbReference type="InterPro" id="IPR016039">
    <property type="entry name" value="Thiolase-like"/>
</dbReference>
<dbReference type="InterPro" id="IPR020615">
    <property type="entry name" value="Thiolase_acyl_enz_int_AS"/>
</dbReference>
<keyword evidence="2 5" id="KW-0808">Transferase</keyword>
<evidence type="ECO:0000313" key="9">
    <source>
        <dbReference type="EMBL" id="PEH38496.1"/>
    </source>
</evidence>
<dbReference type="PROSITE" id="PS00099">
    <property type="entry name" value="THIOLASE_3"/>
    <property type="match status" value="1"/>
</dbReference>
<name>A0A2A7S4M2_BURGA</name>
<evidence type="ECO:0000256" key="1">
    <source>
        <dbReference type="ARBA" id="ARBA00010982"/>
    </source>
</evidence>
<dbReference type="Gene3D" id="3.40.47.10">
    <property type="match status" value="1"/>
</dbReference>
<comment type="caution">
    <text evidence="9">The sequence shown here is derived from an EMBL/GenBank/DDBJ whole genome shotgun (WGS) entry which is preliminary data.</text>
</comment>
<dbReference type="InterPro" id="IPR020616">
    <property type="entry name" value="Thiolase_N"/>
</dbReference>
<feature type="domain" description="Thiolase N-terminal" evidence="7">
    <location>
        <begin position="6"/>
        <end position="264"/>
    </location>
</feature>
<dbReference type="CDD" id="cd00751">
    <property type="entry name" value="thiolase"/>
    <property type="match status" value="1"/>
</dbReference>
<evidence type="ECO:0000256" key="2">
    <source>
        <dbReference type="ARBA" id="ARBA00022679"/>
    </source>
</evidence>
<protein>
    <submittedName>
        <fullName evidence="9">Acetyl-CoA C-acyltransferase</fullName>
        <ecNumber evidence="9">2.3.1.9</ecNumber>
    </submittedName>
</protein>
<dbReference type="InterPro" id="IPR020617">
    <property type="entry name" value="Thiolase_C"/>
</dbReference>
<dbReference type="PANTHER" id="PTHR18919">
    <property type="entry name" value="ACETYL-COA C-ACYLTRANSFERASE"/>
    <property type="match status" value="1"/>
</dbReference>
<dbReference type="InterPro" id="IPR002155">
    <property type="entry name" value="Thiolase"/>
</dbReference>
<evidence type="ECO:0000256" key="6">
    <source>
        <dbReference type="SAM" id="MobiDB-lite"/>
    </source>
</evidence>
<dbReference type="PANTHER" id="PTHR18919:SF138">
    <property type="entry name" value="ACETYL-COA C-ACETYLTRANSFERASE"/>
    <property type="match status" value="1"/>
</dbReference>
<dbReference type="GO" id="GO:0003985">
    <property type="term" value="F:acetyl-CoA C-acetyltransferase activity"/>
    <property type="evidence" value="ECO:0007669"/>
    <property type="project" value="UniProtKB-EC"/>
</dbReference>
<organism evidence="9 10">
    <name type="scientific">Burkholderia gladioli</name>
    <name type="common">Pseudomonas marginata</name>
    <name type="synonym">Phytomonas marginata</name>
    <dbReference type="NCBI Taxonomy" id="28095"/>
    <lineage>
        <taxon>Bacteria</taxon>
        <taxon>Pseudomonadati</taxon>
        <taxon>Pseudomonadota</taxon>
        <taxon>Betaproteobacteria</taxon>
        <taxon>Burkholderiales</taxon>
        <taxon>Burkholderiaceae</taxon>
        <taxon>Burkholderia</taxon>
    </lineage>
</organism>
<dbReference type="PROSITE" id="PS00098">
    <property type="entry name" value="THIOLASE_1"/>
    <property type="match status" value="1"/>
</dbReference>
<dbReference type="Pfam" id="PF02803">
    <property type="entry name" value="Thiolase_C"/>
    <property type="match status" value="1"/>
</dbReference>
<evidence type="ECO:0000259" key="8">
    <source>
        <dbReference type="Pfam" id="PF02803"/>
    </source>
</evidence>
<dbReference type="RefSeq" id="WP_098154051.1">
    <property type="nucleotide sequence ID" value="NZ_CADEQB010000027.1"/>
</dbReference>
<feature type="active site" description="Proton acceptor" evidence="4">
    <location>
        <position position="350"/>
    </location>
</feature>
<dbReference type="Pfam" id="PF00108">
    <property type="entry name" value="Thiolase_N"/>
    <property type="match status" value="1"/>
</dbReference>
<dbReference type="NCBIfam" id="TIGR01930">
    <property type="entry name" value="AcCoA-C-Actrans"/>
    <property type="match status" value="1"/>
</dbReference>
<evidence type="ECO:0000256" key="5">
    <source>
        <dbReference type="RuleBase" id="RU003557"/>
    </source>
</evidence>
<feature type="active site" description="Proton acceptor" evidence="4">
    <location>
        <position position="380"/>
    </location>
</feature>
<evidence type="ECO:0000313" key="10">
    <source>
        <dbReference type="Proteomes" id="UP000220629"/>
    </source>
</evidence>
<evidence type="ECO:0000259" key="7">
    <source>
        <dbReference type="Pfam" id="PF00108"/>
    </source>
</evidence>
<dbReference type="InterPro" id="IPR020610">
    <property type="entry name" value="Thiolase_AS"/>
</dbReference>
<evidence type="ECO:0000256" key="4">
    <source>
        <dbReference type="PIRSR" id="PIRSR000429-1"/>
    </source>
</evidence>
<accession>A0A2A7S4M2</accession>
<comment type="similarity">
    <text evidence="1 5">Belongs to the thiolase-like superfamily. Thiolase family.</text>
</comment>
<evidence type="ECO:0000256" key="3">
    <source>
        <dbReference type="ARBA" id="ARBA00023315"/>
    </source>
</evidence>
<dbReference type="PIRSF" id="PIRSF000429">
    <property type="entry name" value="Ac-CoA_Ac_transf"/>
    <property type="match status" value="1"/>
</dbReference>
<feature type="region of interest" description="Disordered" evidence="6">
    <location>
        <begin position="215"/>
        <end position="236"/>
    </location>
</feature>
<sequence length="394" mass="41375">MSGDPIVILSAARTPVGRYLGNLSPKSAIELGSTAIRAAVERAGIEPSSVDEAYIGCVLPAGLGQAPARQAALGAGLPRSVASVTVNKVCGSGMQAIRYAFDALSNDSASLVVAGGMESMSNAPYLALKARGGYRSGHGSFYDHVALDGLEDAYERGRPMGEFGEQCASHYAFTRELQDAFATESLLRAQRSQAEGRFDWEIAPVELSTRQGSVSIAADEQPQSVDPAKIPKLKPSFSPTGTITPASSSPLSDGAAALVLTRESVARRLGRQPIARIHAHCAHAQDPEWFTTAPIGALRKLFARTGWQPREVDYYEVNEAFAVVPMAVMHDFDIPRERMNAHGGACAIGHPIGASGARIVVTLLGVLRAQGARRGVASLCIGGGEATAVAVELL</sequence>
<feature type="active site" description="Acyl-thioester intermediate" evidence="4">
    <location>
        <position position="90"/>
    </location>
</feature>
<keyword evidence="3 5" id="KW-0012">Acyltransferase</keyword>
<dbReference type="Proteomes" id="UP000220629">
    <property type="component" value="Unassembled WGS sequence"/>
</dbReference>
<feature type="domain" description="Thiolase C-terminal" evidence="8">
    <location>
        <begin position="272"/>
        <end position="392"/>
    </location>
</feature>
<dbReference type="EC" id="2.3.1.9" evidence="9"/>
<dbReference type="SUPFAM" id="SSF53901">
    <property type="entry name" value="Thiolase-like"/>
    <property type="match status" value="2"/>
</dbReference>